<evidence type="ECO:0000313" key="11">
    <source>
        <dbReference type="EMBL" id="CAK9098321.1"/>
    </source>
</evidence>
<accession>A0ABP0RGL7</accession>
<dbReference type="InterPro" id="IPR023397">
    <property type="entry name" value="SAM-dep_MeTrfase_MraW_recog"/>
</dbReference>
<dbReference type="Pfam" id="PF00076">
    <property type="entry name" value="RRM_1"/>
    <property type="match status" value="1"/>
</dbReference>
<dbReference type="Gene3D" id="1.10.150.170">
    <property type="entry name" value="Putative methyltransferase TM0872, insert domain"/>
    <property type="match status" value="1"/>
</dbReference>
<dbReference type="Proteomes" id="UP001642484">
    <property type="component" value="Unassembled WGS sequence"/>
</dbReference>
<evidence type="ECO:0000256" key="3">
    <source>
        <dbReference type="ARBA" id="ARBA00022603"/>
    </source>
</evidence>
<dbReference type="InterPro" id="IPR011990">
    <property type="entry name" value="TPR-like_helical_dom_sf"/>
</dbReference>
<dbReference type="PANTHER" id="PTHR11265">
    <property type="entry name" value="S-ADENOSYL-METHYLTRANSFERASE MRAW"/>
    <property type="match status" value="1"/>
</dbReference>
<evidence type="ECO:0000256" key="2">
    <source>
        <dbReference type="ARBA" id="ARBA00022490"/>
    </source>
</evidence>
<comment type="caution">
    <text evidence="11">The sequence shown here is derived from an EMBL/GenBank/DDBJ whole genome shotgun (WGS) entry which is preliminary data.</text>
</comment>
<dbReference type="Gene3D" id="4.10.60.10">
    <property type="entry name" value="Zinc finger, CCHC-type"/>
    <property type="match status" value="1"/>
</dbReference>
<dbReference type="PANTHER" id="PTHR11265:SF0">
    <property type="entry name" value="12S RRNA N4-METHYLCYTIDINE METHYLTRANSFERASE"/>
    <property type="match status" value="1"/>
</dbReference>
<evidence type="ECO:0000256" key="7">
    <source>
        <dbReference type="PROSITE-ProRule" id="PRU00176"/>
    </source>
</evidence>
<dbReference type="InterPro" id="IPR029063">
    <property type="entry name" value="SAM-dependent_MTases_sf"/>
</dbReference>
<dbReference type="SUPFAM" id="SSF75217">
    <property type="entry name" value="alpha/beta knot"/>
    <property type="match status" value="1"/>
</dbReference>
<evidence type="ECO:0000259" key="9">
    <source>
        <dbReference type="PROSITE" id="PS50102"/>
    </source>
</evidence>
<keyword evidence="6" id="KW-0862">Zinc</keyword>
<dbReference type="Gene3D" id="3.40.1280.10">
    <property type="match status" value="1"/>
</dbReference>
<comment type="similarity">
    <text evidence="1">Belongs to the methyltransferase superfamily. RsmH family.</text>
</comment>
<dbReference type="InterPro" id="IPR007158">
    <property type="entry name" value="TrmY"/>
</dbReference>
<dbReference type="PROSITE" id="PS50102">
    <property type="entry name" value="RRM"/>
    <property type="match status" value="1"/>
</dbReference>
<evidence type="ECO:0000256" key="1">
    <source>
        <dbReference type="ARBA" id="ARBA00010396"/>
    </source>
</evidence>
<keyword evidence="4" id="KW-0808">Transferase</keyword>
<feature type="domain" description="RRM" evidence="9">
    <location>
        <begin position="366"/>
        <end position="444"/>
    </location>
</feature>
<dbReference type="SUPFAM" id="SSF54928">
    <property type="entry name" value="RNA-binding domain, RBD"/>
    <property type="match status" value="1"/>
</dbReference>
<evidence type="ECO:0000256" key="4">
    <source>
        <dbReference type="ARBA" id="ARBA00022679"/>
    </source>
</evidence>
<sequence length="1120" mass="121405">MSATQGAAGRQWQVALSLLQEMPQRTVQPDAACFGIVAGSCERVGHHSFSSKLLADMCNVPEATTLAIGFTFAMSEANRANYWERSLHLFSRACRLQLSLDTTAFSAALAACQTGSAWHQSLAILHMLQDQVWSSSPGSLVVAYSAAIGACVHRGQWALALRLLGRCQQETAQFKEAQQPLLVAVHTALSAVAETLHWEKALELLPEMAEAEGAARLAVQRATNAAALACGRSAAWQKACALLDLPLVCQAAHGAHAAASKSIGHAFAATACERCGMQSLPQRLQAAAVEWTHALASGSSTKLVADTAPVVVVLESSGLVRSSCRLFAPFLSLVLRRLRSPSRARDLGLAGLADLGLVSARLVEGYEIFIKFLPPSATADALKRFFSEAGDIVGEPRIMLDSKTGNCKGIAWITFSNKAAFDEALSWSGCDFKGRKLEIKAGKQFHTGIRPSVQAAGTHTPALCEEVVKKLVSPNPGGIYVDGTFGRGGHSRAMLAAMSPSGSLHAFDMDPEAIAVGKELMQADSRFTIHHAPFSSMKAVLKPLGVKPSGVLFDLGISSPQFDDAGRGFRPEADGPLDLRFDQSQGLTAWDFLMSASREEIIRVISEYGETSDAAASQRIADVLCLARAREALPQRTREFAMLVAQGKGPEYQAMHPAKLTFQALRIHLNNEFGEMRSGIHAAFSLLNEGGRIGLISWKHSECAIIMDIFRSLEAVRDKEPLLKWYSAQAAEPLPERWSMEMDETTRPSERELQTNSRSRSALLHVLRKRRMPRLADLEQLAYALPAWCSVTEPSSSSVPKKRRKVSPAEAQSSGAPLVVADGIETRWPCGRCGVRGHRLSECPMSHMDGCNHCGQAGHTTKFCTFGSKPLERFLFCEAVRPHLPCFWRRFLVPLQRADADAFKAEDPRTSGRADVGLRCLSAALFRSQGVRHNTQACLSFEKSGHTLEVSGALVRGLVPDEPHLAERVRLALNGEPMPDPSQEPEAWCTSPLRGMEARKRSTKAALKAALRKADESPGRVVMLLLDADGEPIAEVLKQVRRGGAVQGLVVLVGDHRGFTGEDMEKYEKVALSSGADVIRASLGGTTLLGSHAIVILQHYLDEHMHRCEVAKQVDYGRGR</sequence>
<organism evidence="11 12">
    <name type="scientific">Durusdinium trenchii</name>
    <dbReference type="NCBI Taxonomy" id="1381693"/>
    <lineage>
        <taxon>Eukaryota</taxon>
        <taxon>Sar</taxon>
        <taxon>Alveolata</taxon>
        <taxon>Dinophyceae</taxon>
        <taxon>Suessiales</taxon>
        <taxon>Symbiodiniaceae</taxon>
        <taxon>Durusdinium</taxon>
    </lineage>
</organism>
<keyword evidence="7" id="KW-0694">RNA-binding</keyword>
<dbReference type="Gene3D" id="3.30.70.330">
    <property type="match status" value="1"/>
</dbReference>
<dbReference type="SUPFAM" id="SSF57756">
    <property type="entry name" value="Retrovirus zinc finger-like domains"/>
    <property type="match status" value="1"/>
</dbReference>
<evidence type="ECO:0000313" key="12">
    <source>
        <dbReference type="Proteomes" id="UP001642484"/>
    </source>
</evidence>
<dbReference type="InterPro" id="IPR036875">
    <property type="entry name" value="Znf_CCHC_sf"/>
</dbReference>
<dbReference type="EMBL" id="CAXAMN010025805">
    <property type="protein sequence ID" value="CAK9098321.1"/>
    <property type="molecule type" value="Genomic_DNA"/>
</dbReference>
<keyword evidence="2" id="KW-0963">Cytoplasm</keyword>
<evidence type="ECO:0000256" key="5">
    <source>
        <dbReference type="ARBA" id="ARBA00022691"/>
    </source>
</evidence>
<dbReference type="InterPro" id="IPR012677">
    <property type="entry name" value="Nucleotide-bd_a/b_plait_sf"/>
</dbReference>
<evidence type="ECO:0000259" key="10">
    <source>
        <dbReference type="PROSITE" id="PS50158"/>
    </source>
</evidence>
<dbReference type="InterPro" id="IPR029026">
    <property type="entry name" value="tRNA_m1G_MTases_N"/>
</dbReference>
<dbReference type="Pfam" id="PF04013">
    <property type="entry name" value="Methyltrn_RNA_2"/>
    <property type="match status" value="1"/>
</dbReference>
<reference evidence="11 12" key="1">
    <citation type="submission" date="2024-02" db="EMBL/GenBank/DDBJ databases">
        <authorList>
            <person name="Chen Y."/>
            <person name="Shah S."/>
            <person name="Dougan E. K."/>
            <person name="Thang M."/>
            <person name="Chan C."/>
        </authorList>
    </citation>
    <scope>NUCLEOTIDE SEQUENCE [LARGE SCALE GENOMIC DNA]</scope>
</reference>
<keyword evidence="6" id="KW-0479">Metal-binding</keyword>
<keyword evidence="3" id="KW-0489">Methyltransferase</keyword>
<dbReference type="Pfam" id="PF01795">
    <property type="entry name" value="Methyltransf_5"/>
    <property type="match status" value="1"/>
</dbReference>
<dbReference type="InterPro" id="IPR002903">
    <property type="entry name" value="RsmH"/>
</dbReference>
<dbReference type="SUPFAM" id="SSF53335">
    <property type="entry name" value="S-adenosyl-L-methionine-dependent methyltransferases"/>
    <property type="match status" value="1"/>
</dbReference>
<evidence type="ECO:0000256" key="8">
    <source>
        <dbReference type="SAM" id="MobiDB-lite"/>
    </source>
</evidence>
<dbReference type="HAMAP" id="MF_01007">
    <property type="entry name" value="16SrRNA_methyltr_H"/>
    <property type="match status" value="1"/>
</dbReference>
<evidence type="ECO:0008006" key="13">
    <source>
        <dbReference type="Google" id="ProtNLM"/>
    </source>
</evidence>
<dbReference type="InterPro" id="IPR000504">
    <property type="entry name" value="RRM_dom"/>
</dbReference>
<name>A0ABP0RGL7_9DINO</name>
<protein>
    <recommendedName>
        <fullName evidence="13">Ribosomal RNA small subunit methyltransferase H</fullName>
    </recommendedName>
</protein>
<keyword evidence="6" id="KW-0863">Zinc-finger</keyword>
<keyword evidence="12" id="KW-1185">Reference proteome</keyword>
<feature type="region of interest" description="Disordered" evidence="8">
    <location>
        <begin position="792"/>
        <end position="812"/>
    </location>
</feature>
<proteinExistence type="inferred from homology"/>
<dbReference type="SMART" id="SM00360">
    <property type="entry name" value="RRM"/>
    <property type="match status" value="1"/>
</dbReference>
<keyword evidence="5" id="KW-0949">S-adenosyl-L-methionine</keyword>
<dbReference type="SUPFAM" id="SSF81799">
    <property type="entry name" value="Putative methyltransferase TM0872, insert domain"/>
    <property type="match status" value="1"/>
</dbReference>
<dbReference type="InterPro" id="IPR035979">
    <property type="entry name" value="RBD_domain_sf"/>
</dbReference>
<dbReference type="InterPro" id="IPR001878">
    <property type="entry name" value="Znf_CCHC"/>
</dbReference>
<feature type="domain" description="CCHC-type" evidence="10">
    <location>
        <begin position="830"/>
        <end position="844"/>
    </location>
</feature>
<dbReference type="Gene3D" id="1.25.40.10">
    <property type="entry name" value="Tetratricopeptide repeat domain"/>
    <property type="match status" value="2"/>
</dbReference>
<dbReference type="NCBIfam" id="TIGR00006">
    <property type="entry name" value="16S rRNA (cytosine(1402)-N(4))-methyltransferase RsmH"/>
    <property type="match status" value="1"/>
</dbReference>
<dbReference type="Gene3D" id="3.40.50.150">
    <property type="entry name" value="Vaccinia Virus protein VP39"/>
    <property type="match status" value="1"/>
</dbReference>
<dbReference type="InterPro" id="IPR029028">
    <property type="entry name" value="Alpha/beta_knot_MTases"/>
</dbReference>
<gene>
    <name evidence="11" type="ORF">CCMP2556_LOCUS46600</name>
</gene>
<evidence type="ECO:0000256" key="6">
    <source>
        <dbReference type="PROSITE-ProRule" id="PRU00047"/>
    </source>
</evidence>
<dbReference type="SMART" id="SM00343">
    <property type="entry name" value="ZnF_C2HC"/>
    <property type="match status" value="2"/>
</dbReference>
<dbReference type="PROSITE" id="PS50158">
    <property type="entry name" value="ZF_CCHC"/>
    <property type="match status" value="1"/>
</dbReference>